<feature type="modified residue" description="4-aspartylphosphate" evidence="2">
    <location>
        <position position="273"/>
    </location>
</feature>
<dbReference type="CDD" id="cd00156">
    <property type="entry name" value="REC"/>
    <property type="match status" value="1"/>
</dbReference>
<dbReference type="AlphaFoldDB" id="A0A2W5T7C7"/>
<dbReference type="SUPFAM" id="SSF52172">
    <property type="entry name" value="CheY-like"/>
    <property type="match status" value="2"/>
</dbReference>
<name>A0A2W5T7C7_9BACT</name>
<dbReference type="PROSITE" id="PS50110">
    <property type="entry name" value="RESPONSE_REGULATORY"/>
    <property type="match status" value="2"/>
</dbReference>
<dbReference type="PANTHER" id="PTHR44591">
    <property type="entry name" value="STRESS RESPONSE REGULATOR PROTEIN 1"/>
    <property type="match status" value="1"/>
</dbReference>
<evidence type="ECO:0000313" key="4">
    <source>
        <dbReference type="EMBL" id="PZR11450.1"/>
    </source>
</evidence>
<comment type="caution">
    <text evidence="4">The sequence shown here is derived from an EMBL/GenBank/DDBJ whole genome shotgun (WGS) entry which is preliminary data.</text>
</comment>
<evidence type="ECO:0000256" key="2">
    <source>
        <dbReference type="PROSITE-ProRule" id="PRU00169"/>
    </source>
</evidence>
<keyword evidence="1 2" id="KW-0597">Phosphoprotein</keyword>
<accession>A0A2W5T7C7</accession>
<evidence type="ECO:0000256" key="1">
    <source>
        <dbReference type="ARBA" id="ARBA00022553"/>
    </source>
</evidence>
<dbReference type="InterPro" id="IPR050595">
    <property type="entry name" value="Bact_response_regulator"/>
</dbReference>
<protein>
    <recommendedName>
        <fullName evidence="3">Response regulatory domain-containing protein</fullName>
    </recommendedName>
</protein>
<feature type="domain" description="Response regulatory" evidence="3">
    <location>
        <begin position="224"/>
        <end position="340"/>
    </location>
</feature>
<dbReference type="SMART" id="SM00448">
    <property type="entry name" value="REC"/>
    <property type="match status" value="1"/>
</dbReference>
<dbReference type="Proteomes" id="UP000249061">
    <property type="component" value="Unassembled WGS sequence"/>
</dbReference>
<dbReference type="Gene3D" id="3.40.50.2300">
    <property type="match status" value="2"/>
</dbReference>
<gene>
    <name evidence="4" type="ORF">DI536_17645</name>
</gene>
<reference evidence="4 5" key="1">
    <citation type="submission" date="2017-08" db="EMBL/GenBank/DDBJ databases">
        <title>Infants hospitalized years apart are colonized by the same room-sourced microbial strains.</title>
        <authorList>
            <person name="Brooks B."/>
            <person name="Olm M.R."/>
            <person name="Firek B.A."/>
            <person name="Baker R."/>
            <person name="Thomas B.C."/>
            <person name="Morowitz M.J."/>
            <person name="Banfield J.F."/>
        </authorList>
    </citation>
    <scope>NUCLEOTIDE SEQUENCE [LARGE SCALE GENOMIC DNA]</scope>
    <source>
        <strain evidence="4">S2_003_000_R2_14</strain>
    </source>
</reference>
<dbReference type="PANTHER" id="PTHR44591:SF23">
    <property type="entry name" value="CHEY SUBFAMILY"/>
    <property type="match status" value="1"/>
</dbReference>
<dbReference type="InterPro" id="IPR001789">
    <property type="entry name" value="Sig_transdc_resp-reg_receiver"/>
</dbReference>
<proteinExistence type="predicted"/>
<feature type="domain" description="Response regulatory" evidence="3">
    <location>
        <begin position="13"/>
        <end position="129"/>
    </location>
</feature>
<evidence type="ECO:0000313" key="5">
    <source>
        <dbReference type="Proteomes" id="UP000249061"/>
    </source>
</evidence>
<dbReference type="InterPro" id="IPR011006">
    <property type="entry name" value="CheY-like_superfamily"/>
</dbReference>
<sequence>MDFEEPVTMDLRRRILVVGHGEVGEALVEQLEGEGFDVAATPDPLRVPEHTKSWKPDLVLVQESLPGRSGRQVVLSLRANGDVFKTPIVGVLNDVSVLHTLAWMRVGATDIWRFPFTRGVSSRARELIDECDRSQVQLGHMKTRVLAWCARAQLNGTVTMYMGTPFEGRATFVNGELHMAQLGSFTGERALAQLLELEDGPMRWDVGSSQPGVKAVPPAGYKIRVLVVEDEPTLRKMVTRKLESAGYVVEAVEDGEAALHLAPHKPWDVMVVDFDLPRLDGWGLLRALREDVVLREIAVAVLSAHEDAVETLKMARAGARAYLHKSGRAKELLDAVSLLATPRAKLWNALERRTDVEVQLRAVGPAWLLRTLAELDCAGRLELEDALGRYEVTVSQGHLIEAVAQTGSLRVTGHVALEAILVSRADGRFVFSPIEPPPTARWIYEQLDETCDLLRREEAAKLKSALSRPGSLVLNEELAELFARVATVDQLKVLDALRETPPDVEGLVAATGLPTADIEQSLAALLRRGILSPEQR</sequence>
<organism evidence="4 5">
    <name type="scientific">Archangium gephyra</name>
    <dbReference type="NCBI Taxonomy" id="48"/>
    <lineage>
        <taxon>Bacteria</taxon>
        <taxon>Pseudomonadati</taxon>
        <taxon>Myxococcota</taxon>
        <taxon>Myxococcia</taxon>
        <taxon>Myxococcales</taxon>
        <taxon>Cystobacterineae</taxon>
        <taxon>Archangiaceae</taxon>
        <taxon>Archangium</taxon>
    </lineage>
</organism>
<comment type="caution">
    <text evidence="2">Lacks conserved residue(s) required for the propagation of feature annotation.</text>
</comment>
<dbReference type="EMBL" id="QFQP01000014">
    <property type="protein sequence ID" value="PZR11450.1"/>
    <property type="molecule type" value="Genomic_DNA"/>
</dbReference>
<dbReference type="Pfam" id="PF00072">
    <property type="entry name" value="Response_reg"/>
    <property type="match status" value="1"/>
</dbReference>
<evidence type="ECO:0000259" key="3">
    <source>
        <dbReference type="PROSITE" id="PS50110"/>
    </source>
</evidence>
<dbReference type="GO" id="GO:0000160">
    <property type="term" value="P:phosphorelay signal transduction system"/>
    <property type="evidence" value="ECO:0007669"/>
    <property type="project" value="InterPro"/>
</dbReference>